<dbReference type="Pfam" id="PF00528">
    <property type="entry name" value="BPD_transp_1"/>
    <property type="match status" value="1"/>
</dbReference>
<organism evidence="10 11">
    <name type="scientific">Franzmannia pantelleriensis</name>
    <dbReference type="NCBI Taxonomy" id="48727"/>
    <lineage>
        <taxon>Bacteria</taxon>
        <taxon>Pseudomonadati</taxon>
        <taxon>Pseudomonadota</taxon>
        <taxon>Gammaproteobacteria</taxon>
        <taxon>Oceanospirillales</taxon>
        <taxon>Halomonadaceae</taxon>
        <taxon>Franzmannia</taxon>
    </lineage>
</organism>
<comment type="subcellular location">
    <subcellularLocation>
        <location evidence="1">Cell inner membrane</location>
        <topology evidence="1">Multi-pass membrane protein</topology>
    </subcellularLocation>
    <subcellularLocation>
        <location evidence="8">Cell membrane</location>
        <topology evidence="8">Multi-pass membrane protein</topology>
    </subcellularLocation>
</comment>
<dbReference type="GO" id="GO:0055085">
    <property type="term" value="P:transmembrane transport"/>
    <property type="evidence" value="ECO:0007669"/>
    <property type="project" value="InterPro"/>
</dbReference>
<keyword evidence="3" id="KW-1003">Cell membrane</keyword>
<evidence type="ECO:0000259" key="9">
    <source>
        <dbReference type="PROSITE" id="PS50928"/>
    </source>
</evidence>
<dbReference type="Gene3D" id="1.10.3720.10">
    <property type="entry name" value="MetI-like"/>
    <property type="match status" value="1"/>
</dbReference>
<name>A0A1G9SQX6_9GAMM</name>
<evidence type="ECO:0000256" key="5">
    <source>
        <dbReference type="ARBA" id="ARBA00022692"/>
    </source>
</evidence>
<feature type="transmembrane region" description="Helical" evidence="8">
    <location>
        <begin position="99"/>
        <end position="124"/>
    </location>
</feature>
<dbReference type="Proteomes" id="UP000199107">
    <property type="component" value="Unassembled WGS sequence"/>
</dbReference>
<dbReference type="STRING" id="48727.SAMN05192555_112106"/>
<evidence type="ECO:0000256" key="6">
    <source>
        <dbReference type="ARBA" id="ARBA00022989"/>
    </source>
</evidence>
<dbReference type="OrthoDB" id="9782004at2"/>
<evidence type="ECO:0000256" key="1">
    <source>
        <dbReference type="ARBA" id="ARBA00004429"/>
    </source>
</evidence>
<keyword evidence="11" id="KW-1185">Reference proteome</keyword>
<proteinExistence type="inferred from homology"/>
<dbReference type="PANTHER" id="PTHR43357:SF4">
    <property type="entry name" value="INNER MEMBRANE ABC TRANSPORTER PERMEASE PROTEIN YDCV"/>
    <property type="match status" value="1"/>
</dbReference>
<feature type="transmembrane region" description="Helical" evidence="8">
    <location>
        <begin position="130"/>
        <end position="154"/>
    </location>
</feature>
<dbReference type="PROSITE" id="PS50928">
    <property type="entry name" value="ABC_TM1"/>
    <property type="match status" value="1"/>
</dbReference>
<keyword evidence="2 8" id="KW-0813">Transport</keyword>
<dbReference type="RefSeq" id="WP_089659423.1">
    <property type="nucleotide sequence ID" value="NZ_FNGH01000012.1"/>
</dbReference>
<keyword evidence="5 8" id="KW-0812">Transmembrane</keyword>
<dbReference type="EMBL" id="FNGH01000012">
    <property type="protein sequence ID" value="SDM37866.1"/>
    <property type="molecule type" value="Genomic_DNA"/>
</dbReference>
<evidence type="ECO:0000313" key="10">
    <source>
        <dbReference type="EMBL" id="SDM37866.1"/>
    </source>
</evidence>
<feature type="domain" description="ABC transmembrane type-1" evidence="9">
    <location>
        <begin position="62"/>
        <end position="250"/>
    </location>
</feature>
<evidence type="ECO:0000256" key="2">
    <source>
        <dbReference type="ARBA" id="ARBA00022448"/>
    </source>
</evidence>
<accession>A0A1G9SQX6</accession>
<evidence type="ECO:0000256" key="8">
    <source>
        <dbReference type="RuleBase" id="RU363032"/>
    </source>
</evidence>
<feature type="transmembrane region" description="Helical" evidence="8">
    <location>
        <begin position="66"/>
        <end position="87"/>
    </location>
</feature>
<feature type="transmembrane region" description="Helical" evidence="8">
    <location>
        <begin position="174"/>
        <end position="194"/>
    </location>
</feature>
<feature type="transmembrane region" description="Helical" evidence="8">
    <location>
        <begin position="7"/>
        <end position="31"/>
    </location>
</feature>
<dbReference type="GO" id="GO:0005886">
    <property type="term" value="C:plasma membrane"/>
    <property type="evidence" value="ECO:0007669"/>
    <property type="project" value="UniProtKB-SubCell"/>
</dbReference>
<dbReference type="AlphaFoldDB" id="A0A1G9SQX6"/>
<keyword evidence="6 8" id="KW-1133">Transmembrane helix</keyword>
<reference evidence="11" key="1">
    <citation type="submission" date="2016-10" db="EMBL/GenBank/DDBJ databases">
        <authorList>
            <person name="Varghese N."/>
            <person name="Submissions S."/>
        </authorList>
    </citation>
    <scope>NUCLEOTIDE SEQUENCE [LARGE SCALE GENOMIC DNA]</scope>
    <source>
        <strain evidence="11">AAP</strain>
    </source>
</reference>
<keyword evidence="7 8" id="KW-0472">Membrane</keyword>
<dbReference type="CDD" id="cd06261">
    <property type="entry name" value="TM_PBP2"/>
    <property type="match status" value="1"/>
</dbReference>
<dbReference type="SUPFAM" id="SSF161098">
    <property type="entry name" value="MetI-like"/>
    <property type="match status" value="1"/>
</dbReference>
<evidence type="ECO:0000256" key="4">
    <source>
        <dbReference type="ARBA" id="ARBA00022519"/>
    </source>
</evidence>
<protein>
    <submittedName>
        <fullName evidence="10">Putative spermidine/putrescine transport system permease protein</fullName>
    </submittedName>
</protein>
<sequence>MQNNGKLALCFHTLFVIFLMAPLVVVMLVAFTPNGYISYPTDGFSLRWFRAILENRSFVQAFWNSLYLGIGAASVSAVLAVPAALAIARYQFRGREALVSLFLSPLMIPHVVLGVAFLSFFSRIGVYGSFYALVAAHVIIIMPYTMRLVMASVFGMDRRVEQAALSLGASQWTVFRRVTMPIILPGVAGGWILAFTTSFDELSMTIFVASPSTATLPVQMYNHIAHTIDPLITSVSTVLIVLTALLVLILDRIYGLDKVLIGKG</sequence>
<keyword evidence="4" id="KW-0997">Cell inner membrane</keyword>
<evidence type="ECO:0000313" key="11">
    <source>
        <dbReference type="Proteomes" id="UP000199107"/>
    </source>
</evidence>
<dbReference type="InterPro" id="IPR035906">
    <property type="entry name" value="MetI-like_sf"/>
</dbReference>
<dbReference type="InterPro" id="IPR000515">
    <property type="entry name" value="MetI-like"/>
</dbReference>
<comment type="similarity">
    <text evidence="8">Belongs to the binding-protein-dependent transport system permease family.</text>
</comment>
<evidence type="ECO:0000256" key="7">
    <source>
        <dbReference type="ARBA" id="ARBA00023136"/>
    </source>
</evidence>
<dbReference type="PANTHER" id="PTHR43357">
    <property type="entry name" value="INNER MEMBRANE ABC TRANSPORTER PERMEASE PROTEIN YDCV"/>
    <property type="match status" value="1"/>
</dbReference>
<feature type="transmembrane region" description="Helical" evidence="8">
    <location>
        <begin position="231"/>
        <end position="250"/>
    </location>
</feature>
<evidence type="ECO:0000256" key="3">
    <source>
        <dbReference type="ARBA" id="ARBA00022475"/>
    </source>
</evidence>
<gene>
    <name evidence="10" type="ORF">SAMN05192555_112106</name>
</gene>